<reference evidence="1 2" key="1">
    <citation type="submission" date="2016-10" db="EMBL/GenBank/DDBJ databases">
        <title>Draft genome sequences of four alkaliphilic bacteria belonging to the Anaerobacillus genus.</title>
        <authorList>
            <person name="Bassil N.M."/>
            <person name="Lloyd J.R."/>
        </authorList>
    </citation>
    <scope>NUCLEOTIDE SEQUENCE [LARGE SCALE GENOMIC DNA]</scope>
    <source>
        <strain evidence="1 2">DSM 18345</strain>
    </source>
</reference>
<dbReference type="RefSeq" id="WP_071309199.1">
    <property type="nucleotide sequence ID" value="NZ_MLQR01000020.1"/>
</dbReference>
<organism evidence="1 2">
    <name type="scientific">Anaerobacillus alkalilacustris</name>
    <dbReference type="NCBI Taxonomy" id="393763"/>
    <lineage>
        <taxon>Bacteria</taxon>
        <taxon>Bacillati</taxon>
        <taxon>Bacillota</taxon>
        <taxon>Bacilli</taxon>
        <taxon>Bacillales</taxon>
        <taxon>Bacillaceae</taxon>
        <taxon>Anaerobacillus</taxon>
    </lineage>
</organism>
<protein>
    <submittedName>
        <fullName evidence="1">Uncharacterized protein</fullName>
    </submittedName>
</protein>
<evidence type="ECO:0000313" key="1">
    <source>
        <dbReference type="EMBL" id="OIJ14398.1"/>
    </source>
</evidence>
<comment type="caution">
    <text evidence="1">The sequence shown here is derived from an EMBL/GenBank/DDBJ whole genome shotgun (WGS) entry which is preliminary data.</text>
</comment>
<dbReference type="EMBL" id="MLQR01000020">
    <property type="protein sequence ID" value="OIJ14398.1"/>
    <property type="molecule type" value="Genomic_DNA"/>
</dbReference>
<keyword evidence="2" id="KW-1185">Reference proteome</keyword>
<dbReference type="Proteomes" id="UP000179524">
    <property type="component" value="Unassembled WGS sequence"/>
</dbReference>
<name>A0A1S2LPG2_9BACI</name>
<evidence type="ECO:0000313" key="2">
    <source>
        <dbReference type="Proteomes" id="UP000179524"/>
    </source>
</evidence>
<dbReference type="OrthoDB" id="9831081at2"/>
<gene>
    <name evidence="1" type="ORF">BKP37_08625</name>
</gene>
<accession>A0A1S2LPG2</accession>
<sequence length="133" mass="15787">MDLETFIKQVKQEKTIIFGDNINSFEQLIVQNRKDNKKQIILVYYLLSDQKMTRSFFHASDYLLSLRKLRDQLHLALIRIKRNPNHGPEAIKIANLLLKRVFRKQSVCLHHSSNDIVLQMEQFLYQITDEKSS</sequence>
<proteinExistence type="predicted"/>
<dbReference type="AlphaFoldDB" id="A0A1S2LPG2"/>